<feature type="compositionally biased region" description="Basic and acidic residues" evidence="1">
    <location>
        <begin position="104"/>
        <end position="118"/>
    </location>
</feature>
<evidence type="ECO:0000256" key="1">
    <source>
        <dbReference type="SAM" id="MobiDB-lite"/>
    </source>
</evidence>
<proteinExistence type="predicted"/>
<feature type="region of interest" description="Disordered" evidence="1">
    <location>
        <begin position="103"/>
        <end position="144"/>
    </location>
</feature>
<reference evidence="2" key="1">
    <citation type="journal article" date="2020" name="Nature">
        <title>Giant virus diversity and host interactions through global metagenomics.</title>
        <authorList>
            <person name="Schulz F."/>
            <person name="Roux S."/>
            <person name="Paez-Espino D."/>
            <person name="Jungbluth S."/>
            <person name="Walsh D.A."/>
            <person name="Denef V.J."/>
            <person name="McMahon K.D."/>
            <person name="Konstantinidis K.T."/>
            <person name="Eloe-Fadrosh E.A."/>
            <person name="Kyrpides N.C."/>
            <person name="Woyke T."/>
        </authorList>
    </citation>
    <scope>NUCLEOTIDE SEQUENCE</scope>
    <source>
        <strain evidence="2">GVMAG-S-ERX556022-25</strain>
    </source>
</reference>
<dbReference type="AlphaFoldDB" id="A0A6C0AYW5"/>
<organism evidence="2">
    <name type="scientific">viral metagenome</name>
    <dbReference type="NCBI Taxonomy" id="1070528"/>
    <lineage>
        <taxon>unclassified sequences</taxon>
        <taxon>metagenomes</taxon>
        <taxon>organismal metagenomes</taxon>
    </lineage>
</organism>
<accession>A0A6C0AYW5</accession>
<dbReference type="EMBL" id="MN738808">
    <property type="protein sequence ID" value="QHS84431.1"/>
    <property type="molecule type" value="Genomic_DNA"/>
</dbReference>
<protein>
    <submittedName>
        <fullName evidence="2">Uncharacterized protein</fullName>
    </submittedName>
</protein>
<evidence type="ECO:0000313" key="2">
    <source>
        <dbReference type="EMBL" id="QHS84431.1"/>
    </source>
</evidence>
<feature type="compositionally biased region" description="Acidic residues" evidence="1">
    <location>
        <begin position="124"/>
        <end position="135"/>
    </location>
</feature>
<sequence>MNTSASTISTNKIQHELIELVMRQTSYTYEESKYHLENNNNNYIKVIKEALGISNDKKEKPITSINQHIYKEIRGLMDSASNNYRISQEKEKKRQMAIMMLKKKQLEEKNTNENKSKGQLETLKEEEEEKEEEEVRLDNTVTND</sequence>
<name>A0A6C0AYW5_9ZZZZ</name>